<dbReference type="Proteomes" id="UP000638043">
    <property type="component" value="Unassembled WGS sequence"/>
</dbReference>
<evidence type="ECO:0000259" key="3">
    <source>
        <dbReference type="PROSITE" id="PS51084"/>
    </source>
</evidence>
<evidence type="ECO:0000313" key="5">
    <source>
        <dbReference type="Proteomes" id="UP000638043"/>
    </source>
</evidence>
<dbReference type="EMBL" id="BMMQ01000001">
    <property type="protein sequence ID" value="GGO60295.1"/>
    <property type="molecule type" value="Genomic_DNA"/>
</dbReference>
<organism evidence="4 5">
    <name type="scientific">Microbacterium nanhaiense</name>
    <dbReference type="NCBI Taxonomy" id="1301026"/>
    <lineage>
        <taxon>Bacteria</taxon>
        <taxon>Bacillati</taxon>
        <taxon>Actinomycetota</taxon>
        <taxon>Actinomycetes</taxon>
        <taxon>Micrococcales</taxon>
        <taxon>Microbacteriaceae</taxon>
        <taxon>Microbacterium</taxon>
    </lineage>
</organism>
<dbReference type="Pfam" id="PF01230">
    <property type="entry name" value="HIT"/>
    <property type="match status" value="1"/>
</dbReference>
<comment type="caution">
    <text evidence="4">The sequence shown here is derived from an EMBL/GenBank/DDBJ whole genome shotgun (WGS) entry which is preliminary data.</text>
</comment>
<dbReference type="SUPFAM" id="SSF54197">
    <property type="entry name" value="HIT-like"/>
    <property type="match status" value="1"/>
</dbReference>
<evidence type="ECO:0000313" key="4">
    <source>
        <dbReference type="EMBL" id="GGO60295.1"/>
    </source>
</evidence>
<dbReference type="InterPro" id="IPR036265">
    <property type="entry name" value="HIT-like_sf"/>
</dbReference>
<dbReference type="PRINTS" id="PR00332">
    <property type="entry name" value="HISTRIAD"/>
</dbReference>
<dbReference type="Gene3D" id="3.30.428.10">
    <property type="entry name" value="HIT-like"/>
    <property type="match status" value="1"/>
</dbReference>
<protein>
    <submittedName>
        <fullName evidence="4">Histidine triad nucleotide-binding protein</fullName>
    </submittedName>
</protein>
<feature type="short sequence motif" description="Histidine triad motif" evidence="1">
    <location>
        <begin position="116"/>
        <end position="120"/>
    </location>
</feature>
<reference evidence="5" key="1">
    <citation type="journal article" date="2019" name="Int. J. Syst. Evol. Microbiol.">
        <title>The Global Catalogue of Microorganisms (GCM) 10K type strain sequencing project: providing services to taxonomists for standard genome sequencing and annotation.</title>
        <authorList>
            <consortium name="The Broad Institute Genomics Platform"/>
            <consortium name="The Broad Institute Genome Sequencing Center for Infectious Disease"/>
            <person name="Wu L."/>
            <person name="Ma J."/>
        </authorList>
    </citation>
    <scope>NUCLEOTIDE SEQUENCE [LARGE SCALE GENOMIC DNA]</scope>
    <source>
        <strain evidence="5">CGMCC 4.7181</strain>
    </source>
</reference>
<dbReference type="PROSITE" id="PS51084">
    <property type="entry name" value="HIT_2"/>
    <property type="match status" value="1"/>
</dbReference>
<sequence length="133" mass="14013">MSGEHSSGLNPPTTRLDSMSEPTVFTRILNGEIPGEIVAQTERVFAITDIAPQAPLHVLVIPKTEQYMNVAELAAGDPSLLAEVIEVANGVAAEKADGEFRLIFNTGAGAGQTVFHVHAHVLAGDLEEKSLVG</sequence>
<feature type="domain" description="HIT" evidence="3">
    <location>
        <begin position="24"/>
        <end position="131"/>
    </location>
</feature>
<keyword evidence="5" id="KW-1185">Reference proteome</keyword>
<dbReference type="InterPro" id="IPR011146">
    <property type="entry name" value="HIT-like"/>
</dbReference>
<feature type="region of interest" description="Disordered" evidence="2">
    <location>
        <begin position="1"/>
        <end position="21"/>
    </location>
</feature>
<accession>A0ABQ2N255</accession>
<proteinExistence type="predicted"/>
<evidence type="ECO:0000256" key="1">
    <source>
        <dbReference type="PROSITE-ProRule" id="PRU00464"/>
    </source>
</evidence>
<evidence type="ECO:0000256" key="2">
    <source>
        <dbReference type="SAM" id="MobiDB-lite"/>
    </source>
</evidence>
<gene>
    <name evidence="4" type="ORF">GCM10010910_05360</name>
</gene>
<dbReference type="InterPro" id="IPR001310">
    <property type="entry name" value="Histidine_triad_HIT"/>
</dbReference>
<name>A0ABQ2N255_9MICO</name>
<dbReference type="PANTHER" id="PTHR23089">
    <property type="entry name" value="HISTIDINE TRIAD HIT PROTEIN"/>
    <property type="match status" value="1"/>
</dbReference>